<dbReference type="AlphaFoldDB" id="B2KCL0"/>
<feature type="transmembrane region" description="Helical" evidence="1">
    <location>
        <begin position="12"/>
        <end position="30"/>
    </location>
</feature>
<dbReference type="EMBL" id="CP001055">
    <property type="protein sequence ID" value="ACC98256.1"/>
    <property type="molecule type" value="Genomic_DNA"/>
</dbReference>
<keyword evidence="1" id="KW-0472">Membrane</keyword>
<sequence>MKKGKIGKIEIIAIILTVAVTFKLSMPGIIRIIEIQNAKKALANINIILDAQKLQLDNYGTYANSFKNLKIDIPVLENPGNNNKCNHPNCLHSGKYSYSYDNKQNLIAQRERSKMDLANYFFECKIDRSKPIYCIASNENAANICDKLGGNYMYSDPKTNEIIFSIK</sequence>
<dbReference type="KEGG" id="emi:Emin_0701"/>
<accession>B2KCL0</accession>
<evidence type="ECO:0008006" key="4">
    <source>
        <dbReference type="Google" id="ProtNLM"/>
    </source>
</evidence>
<proteinExistence type="predicted"/>
<organism evidence="2 3">
    <name type="scientific">Elusimicrobium minutum (strain Pei191)</name>
    <dbReference type="NCBI Taxonomy" id="445932"/>
    <lineage>
        <taxon>Bacteria</taxon>
        <taxon>Pseudomonadati</taxon>
        <taxon>Elusimicrobiota</taxon>
        <taxon>Elusimicrobia</taxon>
        <taxon>Elusimicrobiales</taxon>
        <taxon>Elusimicrobiaceae</taxon>
        <taxon>Elusimicrobium</taxon>
    </lineage>
</organism>
<gene>
    <name evidence="2" type="ordered locus">Emin_0701</name>
</gene>
<keyword evidence="3" id="KW-1185">Reference proteome</keyword>
<dbReference type="HOGENOM" id="CLU_1591948_0_0_0"/>
<evidence type="ECO:0000256" key="1">
    <source>
        <dbReference type="SAM" id="Phobius"/>
    </source>
</evidence>
<name>B2KCL0_ELUMP</name>
<keyword evidence="1" id="KW-0812">Transmembrane</keyword>
<dbReference type="RefSeq" id="WP_012414871.1">
    <property type="nucleotide sequence ID" value="NC_010644.1"/>
</dbReference>
<evidence type="ECO:0000313" key="2">
    <source>
        <dbReference type="EMBL" id="ACC98256.1"/>
    </source>
</evidence>
<keyword evidence="1" id="KW-1133">Transmembrane helix</keyword>
<dbReference type="Proteomes" id="UP000001029">
    <property type="component" value="Chromosome"/>
</dbReference>
<protein>
    <recommendedName>
        <fullName evidence="4">PilE-like protein</fullName>
    </recommendedName>
</protein>
<evidence type="ECO:0000313" key="3">
    <source>
        <dbReference type="Proteomes" id="UP000001029"/>
    </source>
</evidence>
<dbReference type="STRING" id="445932.Emin_0701"/>
<reference evidence="2 3" key="1">
    <citation type="journal article" date="2009" name="Appl. Environ. Microbiol.">
        <title>Genomic analysis of 'Elusimicrobium minutum,' the first cultivated representative of the phylum 'Elusimicrobia' (formerly termite group 1).</title>
        <authorList>
            <person name="Herlemann D.P.R."/>
            <person name="Geissinger O."/>
            <person name="Ikeda-Ohtsubo W."/>
            <person name="Kunin V."/>
            <person name="Sun H."/>
            <person name="Lapidus A."/>
            <person name="Hugenholtz P."/>
            <person name="Brune A."/>
        </authorList>
    </citation>
    <scope>NUCLEOTIDE SEQUENCE [LARGE SCALE GENOMIC DNA]</scope>
    <source>
        <strain evidence="2 3">Pei191</strain>
    </source>
</reference>